<dbReference type="Proteomes" id="UP001174691">
    <property type="component" value="Unassembled WGS sequence"/>
</dbReference>
<dbReference type="AlphaFoldDB" id="A0AA38RY24"/>
<protein>
    <submittedName>
        <fullName evidence="2">Uncharacterized protein</fullName>
    </submittedName>
</protein>
<feature type="signal peptide" evidence="1">
    <location>
        <begin position="1"/>
        <end position="18"/>
    </location>
</feature>
<organism evidence="2 3">
    <name type="scientific">Coniochaeta hoffmannii</name>
    <dbReference type="NCBI Taxonomy" id="91930"/>
    <lineage>
        <taxon>Eukaryota</taxon>
        <taxon>Fungi</taxon>
        <taxon>Dikarya</taxon>
        <taxon>Ascomycota</taxon>
        <taxon>Pezizomycotina</taxon>
        <taxon>Sordariomycetes</taxon>
        <taxon>Sordariomycetidae</taxon>
        <taxon>Coniochaetales</taxon>
        <taxon>Coniochaetaceae</taxon>
        <taxon>Coniochaeta</taxon>
    </lineage>
</organism>
<evidence type="ECO:0000313" key="3">
    <source>
        <dbReference type="Proteomes" id="UP001174691"/>
    </source>
</evidence>
<keyword evidence="1" id="KW-0732">Signal</keyword>
<proteinExistence type="predicted"/>
<keyword evidence="3" id="KW-1185">Reference proteome</keyword>
<dbReference type="EMBL" id="JANBVN010000031">
    <property type="protein sequence ID" value="KAJ9160764.1"/>
    <property type="molecule type" value="Genomic_DNA"/>
</dbReference>
<gene>
    <name evidence="2" type="ORF">NKR19_g2962</name>
</gene>
<reference evidence="2" key="1">
    <citation type="submission" date="2022-07" db="EMBL/GenBank/DDBJ databases">
        <title>Fungi with potential for degradation of polypropylene.</title>
        <authorList>
            <person name="Gostincar C."/>
        </authorList>
    </citation>
    <scope>NUCLEOTIDE SEQUENCE</scope>
    <source>
        <strain evidence="2">EXF-13287</strain>
    </source>
</reference>
<comment type="caution">
    <text evidence="2">The sequence shown here is derived from an EMBL/GenBank/DDBJ whole genome shotgun (WGS) entry which is preliminary data.</text>
</comment>
<accession>A0AA38RY24</accession>
<sequence length="117" mass="12734">MQLTTLLTLASGASLATAAAIEARLPRLGEFAVSQTWGCPLVNPERFEFGLGSQSDACRQFWQNATYLAVDVHYWQPQCLLTLFQTLDCTDPGIVSGLGCWSPEGGIKGYKVTCPYL</sequence>
<name>A0AA38RY24_9PEZI</name>
<feature type="chain" id="PRO_5041469319" evidence="1">
    <location>
        <begin position="19"/>
        <end position="117"/>
    </location>
</feature>
<evidence type="ECO:0000313" key="2">
    <source>
        <dbReference type="EMBL" id="KAJ9160764.1"/>
    </source>
</evidence>
<evidence type="ECO:0000256" key="1">
    <source>
        <dbReference type="SAM" id="SignalP"/>
    </source>
</evidence>